<dbReference type="Proteomes" id="UP000656319">
    <property type="component" value="Unassembled WGS sequence"/>
</dbReference>
<evidence type="ECO:0000313" key="2">
    <source>
        <dbReference type="EMBL" id="CAD6526127.1"/>
    </source>
</evidence>
<keyword evidence="1" id="KW-1133">Transmembrane helix</keyword>
<dbReference type="EMBL" id="CAJHCQ010000004">
    <property type="protein sequence ID" value="CAD6526127.1"/>
    <property type="molecule type" value="Genomic_DNA"/>
</dbReference>
<reference evidence="2 3" key="1">
    <citation type="submission" date="2020-10" db="EMBL/GenBank/DDBJ databases">
        <authorList>
            <person name="Peeters C."/>
        </authorList>
    </citation>
    <scope>NUCLEOTIDE SEQUENCE [LARGE SCALE GENOMIC DNA]</scope>
    <source>
        <strain evidence="2 3">LMG 27952</strain>
    </source>
</reference>
<feature type="transmembrane region" description="Helical" evidence="1">
    <location>
        <begin position="46"/>
        <end position="65"/>
    </location>
</feature>
<organism evidence="2 3">
    <name type="scientific">Paraburkholderia hiiakae</name>
    <dbReference type="NCBI Taxonomy" id="1081782"/>
    <lineage>
        <taxon>Bacteria</taxon>
        <taxon>Pseudomonadati</taxon>
        <taxon>Pseudomonadota</taxon>
        <taxon>Betaproteobacteria</taxon>
        <taxon>Burkholderiales</taxon>
        <taxon>Burkholderiaceae</taxon>
        <taxon>Paraburkholderia</taxon>
    </lineage>
</organism>
<feature type="transmembrane region" description="Helical" evidence="1">
    <location>
        <begin position="21"/>
        <end position="40"/>
    </location>
</feature>
<comment type="caution">
    <text evidence="2">The sequence shown here is derived from an EMBL/GenBank/DDBJ whole genome shotgun (WGS) entry which is preliminary data.</text>
</comment>
<keyword evidence="1" id="KW-0472">Membrane</keyword>
<evidence type="ECO:0000313" key="3">
    <source>
        <dbReference type="Proteomes" id="UP000656319"/>
    </source>
</evidence>
<proteinExistence type="predicted"/>
<sequence length="101" mass="11033">MHNDRPSPRRATYEKGIRIGGTGWFGRLSAVVVSAIVLVVAAMLSVVLLAVLFAVGTVVAGYLWWKMRALRRQASEFGDDGRTIDVEVVHKGSHGDDIAKR</sequence>
<accession>A0ABN7HQ77</accession>
<evidence type="ECO:0000256" key="1">
    <source>
        <dbReference type="SAM" id="Phobius"/>
    </source>
</evidence>
<keyword evidence="1" id="KW-0812">Transmembrane</keyword>
<name>A0ABN7HQ77_9BURK</name>
<gene>
    <name evidence="2" type="ORF">LMG27952_01894</name>
</gene>
<keyword evidence="3" id="KW-1185">Reference proteome</keyword>
<protein>
    <submittedName>
        <fullName evidence="2">Uncharacterized protein</fullName>
    </submittedName>
</protein>